<protein>
    <submittedName>
        <fullName evidence="2">PIR Superfamily Protein</fullName>
    </submittedName>
</protein>
<evidence type="ECO:0000313" key="2">
    <source>
        <dbReference type="EMBL" id="SBT53400.1"/>
    </source>
</evidence>
<accession>A0A1A9AB26</accession>
<proteinExistence type="predicted"/>
<name>A0A1A9AB26_PLAOA</name>
<evidence type="ECO:0000313" key="3">
    <source>
        <dbReference type="EMBL" id="SBT57677.1"/>
    </source>
</evidence>
<evidence type="ECO:0000313" key="4">
    <source>
        <dbReference type="Proteomes" id="UP000078550"/>
    </source>
</evidence>
<feature type="transmembrane region" description="Helical" evidence="1">
    <location>
        <begin position="220"/>
        <end position="242"/>
    </location>
</feature>
<keyword evidence="5" id="KW-1185">Reference proteome</keyword>
<evidence type="ECO:0000256" key="1">
    <source>
        <dbReference type="SAM" id="Phobius"/>
    </source>
</evidence>
<reference evidence="4" key="1">
    <citation type="submission" date="2016-05" db="EMBL/GenBank/DDBJ databases">
        <authorList>
            <person name="Naeem Raeece"/>
        </authorList>
    </citation>
    <scope>NUCLEOTIDE SEQUENCE [LARGE SCALE GENOMIC DNA]</scope>
</reference>
<reference evidence="5" key="2">
    <citation type="submission" date="2016-05" db="EMBL/GenBank/DDBJ databases">
        <authorList>
            <person name="Naeem R."/>
        </authorList>
    </citation>
    <scope>NUCLEOTIDE SEQUENCE [LARGE SCALE GENOMIC DNA]</scope>
</reference>
<evidence type="ECO:0000313" key="5">
    <source>
        <dbReference type="Proteomes" id="UP000078555"/>
    </source>
</evidence>
<gene>
    <name evidence="2" type="ORF">POVWA1_064590</name>
    <name evidence="3" type="ORF">POVWA2_080990</name>
</gene>
<dbReference type="EMBL" id="FLRE01001960">
    <property type="protein sequence ID" value="SBT57677.1"/>
    <property type="molecule type" value="Genomic_DNA"/>
</dbReference>
<sequence length="295" mass="34713">MPDQGHTRNNIDNPYSEYKKKLDFYKDDDDIHMSGCAKFTNAHLKDADGGAPKICNISVSFLNDLKQKKNDSFYQENGCKYLYYWLHDEIRGGKTLEDTLVVYKTLNDIFNDKNDGSYMFDNYINQMNNDIYHKIKKIIHIYNEFNKFEKQVMPPSSQKKCSSECVTLFTSCVGECRKAYDYDFCSKLKKFRDHYNYFIQTILKCEGDQYLLPPVDNLDIVKMIIVPFVLILVACFILPLLYKFTPVGPWARHIIGKKKNTWDNISQEENHLLDDYEMEKDLPKKMHYTLAYNSS</sequence>
<dbReference type="AlphaFoldDB" id="A0A1A9AB26"/>
<keyword evidence="1" id="KW-0472">Membrane</keyword>
<dbReference type="Proteomes" id="UP000078555">
    <property type="component" value="Unassembled WGS sequence"/>
</dbReference>
<keyword evidence="1" id="KW-1133">Transmembrane helix</keyword>
<dbReference type="InterPro" id="IPR008780">
    <property type="entry name" value="Plasmodium_Vir"/>
</dbReference>
<dbReference type="Proteomes" id="UP000078550">
    <property type="component" value="Unassembled WGS sequence"/>
</dbReference>
<reference evidence="2" key="3">
    <citation type="submission" date="2016-05" db="EMBL/GenBank/DDBJ databases">
        <authorList>
            <person name="Lavstsen T."/>
            <person name="Jespersen J.S."/>
        </authorList>
    </citation>
    <scope>NUCLEOTIDE SEQUENCE [LARGE SCALE GENOMIC DNA]</scope>
</reference>
<keyword evidence="1" id="KW-0812">Transmembrane</keyword>
<dbReference type="EMBL" id="FLRD01000382">
    <property type="protein sequence ID" value="SBT53400.1"/>
    <property type="molecule type" value="Genomic_DNA"/>
</dbReference>
<dbReference type="Pfam" id="PF05795">
    <property type="entry name" value="Plasmodium_Vir"/>
    <property type="match status" value="2"/>
</dbReference>
<organism evidence="2 5">
    <name type="scientific">Plasmodium ovale wallikeri</name>
    <dbReference type="NCBI Taxonomy" id="864142"/>
    <lineage>
        <taxon>Eukaryota</taxon>
        <taxon>Sar</taxon>
        <taxon>Alveolata</taxon>
        <taxon>Apicomplexa</taxon>
        <taxon>Aconoidasida</taxon>
        <taxon>Haemosporida</taxon>
        <taxon>Plasmodiidae</taxon>
        <taxon>Plasmodium</taxon>
        <taxon>Plasmodium (Plasmodium)</taxon>
    </lineage>
</organism>